<dbReference type="EMBL" id="MU154537">
    <property type="protein sequence ID" value="KAF9498509.1"/>
    <property type="molecule type" value="Genomic_DNA"/>
</dbReference>
<evidence type="ECO:0000313" key="2">
    <source>
        <dbReference type="EMBL" id="KAF9498509.1"/>
    </source>
</evidence>
<evidence type="ECO:0000256" key="1">
    <source>
        <dbReference type="SAM" id="MobiDB-lite"/>
    </source>
</evidence>
<dbReference type="AlphaFoldDB" id="A0A9P6A680"/>
<dbReference type="OrthoDB" id="1897642at2759"/>
<keyword evidence="3" id="KW-1185">Reference proteome</keyword>
<feature type="region of interest" description="Disordered" evidence="1">
    <location>
        <begin position="12"/>
        <end position="38"/>
    </location>
</feature>
<protein>
    <submittedName>
        <fullName evidence="2">Uncharacterized protein</fullName>
    </submittedName>
</protein>
<dbReference type="Proteomes" id="UP000807025">
    <property type="component" value="Unassembled WGS sequence"/>
</dbReference>
<gene>
    <name evidence="2" type="ORF">BDN71DRAFT_1443368</name>
</gene>
<dbReference type="CDD" id="cd00590">
    <property type="entry name" value="RRM_SF"/>
    <property type="match status" value="1"/>
</dbReference>
<reference evidence="2" key="1">
    <citation type="submission" date="2020-11" db="EMBL/GenBank/DDBJ databases">
        <authorList>
            <consortium name="DOE Joint Genome Institute"/>
            <person name="Ahrendt S."/>
            <person name="Riley R."/>
            <person name="Andreopoulos W."/>
            <person name="Labutti K."/>
            <person name="Pangilinan J."/>
            <person name="Ruiz-Duenas F.J."/>
            <person name="Barrasa J.M."/>
            <person name="Sanchez-Garcia M."/>
            <person name="Camarero S."/>
            <person name="Miyauchi S."/>
            <person name="Serrano A."/>
            <person name="Linde D."/>
            <person name="Babiker R."/>
            <person name="Drula E."/>
            <person name="Ayuso-Fernandez I."/>
            <person name="Pacheco R."/>
            <person name="Padilla G."/>
            <person name="Ferreira P."/>
            <person name="Barriuso J."/>
            <person name="Kellner H."/>
            <person name="Castanera R."/>
            <person name="Alfaro M."/>
            <person name="Ramirez L."/>
            <person name="Pisabarro A.G."/>
            <person name="Kuo A."/>
            <person name="Tritt A."/>
            <person name="Lipzen A."/>
            <person name="He G."/>
            <person name="Yan M."/>
            <person name="Ng V."/>
            <person name="Cullen D."/>
            <person name="Martin F."/>
            <person name="Rosso M.-N."/>
            <person name="Henrissat B."/>
            <person name="Hibbett D."/>
            <person name="Martinez A.T."/>
            <person name="Grigoriev I.V."/>
        </authorList>
    </citation>
    <scope>NUCLEOTIDE SEQUENCE</scope>
    <source>
        <strain evidence="2">ATCC 90797</strain>
    </source>
</reference>
<proteinExistence type="predicted"/>
<evidence type="ECO:0000313" key="3">
    <source>
        <dbReference type="Proteomes" id="UP000807025"/>
    </source>
</evidence>
<comment type="caution">
    <text evidence="2">The sequence shown here is derived from an EMBL/GenBank/DDBJ whole genome shotgun (WGS) entry which is preliminary data.</text>
</comment>
<name>A0A9P6A680_PLEER</name>
<sequence length="502" mass="55562">MPKHVHRRMFSTSYNPRSMSTTSSGSTSSSNTAGSCHERHLRKSELEDVLYPYTVEKDLLLSSYSSDSIVVLKYLPCADYDAVSNLLILSGFRSSVKVIRLCPEKRMALIEFSQRRMADSAVKSFNGMPIGSFILQAELRNGDVAGEPPKPEIDAIDLVKHALYGSLNTAVYEDNSSEDEESRSSSPERPLAVQEHQSSIEILAALDDPSVVNSEMNSPLRFDLNLRSSLPSITWVTRRKPHSVRRSADGPMPLAEDIRHPSTVVDIPTAAHSRARRLLVPKSVHVPLTTISMRADAQFINHTKRCRISAYSLPFEGSYRHVEDACIIGDTVVIGYRDSPFQISLIDHLEPERQPALENINARPHRQKASHVGISCLCGMPNARFLSGGYDHAIHLWTTKRTSHGGLTASVQHLSTLSATPNSLGYREYDGVLLAGFGQWVAAVNLERSTAKPQMAKLSNVIHQIHQHPSDPNLTIFEASGMETCRRISHCVPIGEPSRRAS</sequence>
<feature type="region of interest" description="Disordered" evidence="1">
    <location>
        <begin position="172"/>
        <end position="194"/>
    </location>
</feature>
<feature type="compositionally biased region" description="Low complexity" evidence="1">
    <location>
        <begin position="18"/>
        <end position="35"/>
    </location>
</feature>
<accession>A0A9P6A680</accession>
<organism evidence="2 3">
    <name type="scientific">Pleurotus eryngii</name>
    <name type="common">Boletus of the steppes</name>
    <dbReference type="NCBI Taxonomy" id="5323"/>
    <lineage>
        <taxon>Eukaryota</taxon>
        <taxon>Fungi</taxon>
        <taxon>Dikarya</taxon>
        <taxon>Basidiomycota</taxon>
        <taxon>Agaricomycotina</taxon>
        <taxon>Agaricomycetes</taxon>
        <taxon>Agaricomycetidae</taxon>
        <taxon>Agaricales</taxon>
        <taxon>Pleurotineae</taxon>
        <taxon>Pleurotaceae</taxon>
        <taxon>Pleurotus</taxon>
    </lineage>
</organism>